<keyword evidence="2" id="KW-1185">Reference proteome</keyword>
<dbReference type="Proteomes" id="UP000828390">
    <property type="component" value="Unassembled WGS sequence"/>
</dbReference>
<evidence type="ECO:0000313" key="2">
    <source>
        <dbReference type="Proteomes" id="UP000828390"/>
    </source>
</evidence>
<dbReference type="AlphaFoldDB" id="A0A9D4RG49"/>
<gene>
    <name evidence="1" type="ORF">DPMN_029322</name>
</gene>
<name>A0A9D4RG49_DREPO</name>
<sequence length="124" mass="13534">MSKYFAELHFVLQQNDLLEAPERIYNIDETGFSTEHTPPMVECGSECKPQAITSPRTRTVTIVGGANAIGNNIPPFFVFPGMRCVDHLLEGALPGSSGGMSDSGFVNRGLFETYLMGHFAKHAI</sequence>
<reference evidence="1" key="1">
    <citation type="journal article" date="2019" name="bioRxiv">
        <title>The Genome of the Zebra Mussel, Dreissena polymorpha: A Resource for Invasive Species Research.</title>
        <authorList>
            <person name="McCartney M.A."/>
            <person name="Auch B."/>
            <person name="Kono T."/>
            <person name="Mallez S."/>
            <person name="Zhang Y."/>
            <person name="Obille A."/>
            <person name="Becker A."/>
            <person name="Abrahante J.E."/>
            <person name="Garbe J."/>
            <person name="Badalamenti J.P."/>
            <person name="Herman A."/>
            <person name="Mangelson H."/>
            <person name="Liachko I."/>
            <person name="Sullivan S."/>
            <person name="Sone E.D."/>
            <person name="Koren S."/>
            <person name="Silverstein K.A.T."/>
            <person name="Beckman K.B."/>
            <person name="Gohl D.M."/>
        </authorList>
    </citation>
    <scope>NUCLEOTIDE SEQUENCE</scope>
    <source>
        <strain evidence="1">Duluth1</strain>
        <tissue evidence="1">Whole animal</tissue>
    </source>
</reference>
<evidence type="ECO:0000313" key="1">
    <source>
        <dbReference type="EMBL" id="KAH3866263.1"/>
    </source>
</evidence>
<comment type="caution">
    <text evidence="1">The sequence shown here is derived from an EMBL/GenBank/DDBJ whole genome shotgun (WGS) entry which is preliminary data.</text>
</comment>
<proteinExistence type="predicted"/>
<dbReference type="EMBL" id="JAIWYP010000002">
    <property type="protein sequence ID" value="KAH3866263.1"/>
    <property type="molecule type" value="Genomic_DNA"/>
</dbReference>
<organism evidence="1 2">
    <name type="scientific">Dreissena polymorpha</name>
    <name type="common">Zebra mussel</name>
    <name type="synonym">Mytilus polymorpha</name>
    <dbReference type="NCBI Taxonomy" id="45954"/>
    <lineage>
        <taxon>Eukaryota</taxon>
        <taxon>Metazoa</taxon>
        <taxon>Spiralia</taxon>
        <taxon>Lophotrochozoa</taxon>
        <taxon>Mollusca</taxon>
        <taxon>Bivalvia</taxon>
        <taxon>Autobranchia</taxon>
        <taxon>Heteroconchia</taxon>
        <taxon>Euheterodonta</taxon>
        <taxon>Imparidentia</taxon>
        <taxon>Neoheterodontei</taxon>
        <taxon>Myida</taxon>
        <taxon>Dreissenoidea</taxon>
        <taxon>Dreissenidae</taxon>
        <taxon>Dreissena</taxon>
    </lineage>
</organism>
<protein>
    <submittedName>
        <fullName evidence="1">Uncharacterized protein</fullName>
    </submittedName>
</protein>
<reference evidence="1" key="2">
    <citation type="submission" date="2020-11" db="EMBL/GenBank/DDBJ databases">
        <authorList>
            <person name="McCartney M.A."/>
            <person name="Auch B."/>
            <person name="Kono T."/>
            <person name="Mallez S."/>
            <person name="Becker A."/>
            <person name="Gohl D.M."/>
            <person name="Silverstein K.A.T."/>
            <person name="Koren S."/>
            <person name="Bechman K.B."/>
            <person name="Herman A."/>
            <person name="Abrahante J.E."/>
            <person name="Garbe J."/>
        </authorList>
    </citation>
    <scope>NUCLEOTIDE SEQUENCE</scope>
    <source>
        <strain evidence="1">Duluth1</strain>
        <tissue evidence="1">Whole animal</tissue>
    </source>
</reference>
<accession>A0A9D4RG49</accession>